<dbReference type="RefSeq" id="WP_358646813.1">
    <property type="nucleotide sequence ID" value="NZ_JBFAEV010000050.1"/>
</dbReference>
<evidence type="ECO:0000313" key="2">
    <source>
        <dbReference type="EMBL" id="MFK4267173.1"/>
    </source>
</evidence>
<accession>A0ABW8LMM6</accession>
<proteinExistence type="predicted"/>
<dbReference type="InterPro" id="IPR012924">
    <property type="entry name" value="TfuA_core"/>
</dbReference>
<evidence type="ECO:0000259" key="1">
    <source>
        <dbReference type="Pfam" id="PF07812"/>
    </source>
</evidence>
<name>A0ABW8LMM6_9ACTN</name>
<organism evidence="2 3">
    <name type="scientific">Streptomyces milbemycinicus</name>
    <dbReference type="NCBI Taxonomy" id="476552"/>
    <lineage>
        <taxon>Bacteria</taxon>
        <taxon>Bacillati</taxon>
        <taxon>Actinomycetota</taxon>
        <taxon>Actinomycetes</taxon>
        <taxon>Kitasatosporales</taxon>
        <taxon>Streptomycetaceae</taxon>
        <taxon>Streptomyces</taxon>
    </lineage>
</organism>
<protein>
    <submittedName>
        <fullName evidence="2">TfuA-like protein</fullName>
    </submittedName>
</protein>
<keyword evidence="3" id="KW-1185">Reference proteome</keyword>
<comment type="caution">
    <text evidence="2">The sequence shown here is derived from an EMBL/GenBank/DDBJ whole genome shotgun (WGS) entry which is preliminary data.</text>
</comment>
<dbReference type="Pfam" id="PF07812">
    <property type="entry name" value="TfuA"/>
    <property type="match status" value="1"/>
</dbReference>
<reference evidence="2 3" key="1">
    <citation type="submission" date="2024-11" db="EMBL/GenBank/DDBJ databases">
        <title>The Natural Products Discovery Center: Release of the First 8490 Sequenced Strains for Exploring Actinobacteria Biosynthetic Diversity.</title>
        <authorList>
            <person name="Kalkreuter E."/>
            <person name="Kautsar S.A."/>
            <person name="Yang D."/>
            <person name="Bader C.D."/>
            <person name="Teijaro C.N."/>
            <person name="Fluegel L."/>
            <person name="Davis C.M."/>
            <person name="Simpson J.R."/>
            <person name="Lauterbach L."/>
            <person name="Steele A.D."/>
            <person name="Gui C."/>
            <person name="Meng S."/>
            <person name="Li G."/>
            <person name="Viehrig K."/>
            <person name="Ye F."/>
            <person name="Su P."/>
            <person name="Kiefer A.F."/>
            <person name="Nichols A."/>
            <person name="Cepeda A.J."/>
            <person name="Yan W."/>
            <person name="Fan B."/>
            <person name="Jiang Y."/>
            <person name="Adhikari A."/>
            <person name="Zheng C.-J."/>
            <person name="Schuster L."/>
            <person name="Cowan T.M."/>
            <person name="Smanski M.J."/>
            <person name="Chevrette M.G."/>
            <person name="De Carvalho L.P.S."/>
            <person name="Shen B."/>
        </authorList>
    </citation>
    <scope>NUCLEOTIDE SEQUENCE [LARGE SCALE GENOMIC DNA]</scope>
    <source>
        <strain evidence="2 3">NPDC020863</strain>
    </source>
</reference>
<dbReference type="EMBL" id="JBJDQH010000006">
    <property type="protein sequence ID" value="MFK4267173.1"/>
    <property type="molecule type" value="Genomic_DNA"/>
</dbReference>
<dbReference type="Proteomes" id="UP001620295">
    <property type="component" value="Unassembled WGS sequence"/>
</dbReference>
<evidence type="ECO:0000313" key="3">
    <source>
        <dbReference type="Proteomes" id="UP001620295"/>
    </source>
</evidence>
<feature type="domain" description="TfuA-like core" evidence="1">
    <location>
        <begin position="54"/>
        <end position="172"/>
    </location>
</feature>
<sequence length="466" mass="51067">MTVHVFIGPTLSAADVLAVADRAAADRAVVHRPVRHGDLLALDTGAADTVLIIDGVFHQTAPVRHKEIIDVLARRTRVIGASSMGALRAAELWPYGMEGVGLVFGMYAQGELDSDEEVAVGHLPSGEHRQLTVPLVNVRWTISNAVTGKALAPEDGVTLLNAARTLHYTERSWAAIVHTTRRLHPAAAEAAVGLREFAERHPDLSDLKRRDALLALSHCSTPRAAASFPGFTPAWMVPRTMYLDRWRGTYRPAVSDRRTAAVSELDVLRFQQLYAPDFPQRYRRFALTRIAGIPSASTDDGDGCLVRAALEAADQRGISARTLPRSAWPYWLTPWEQREGGPEDSLSTLLVRSFRSAPGAVPFHDAPAELRGTDEAWAASADAVAAADRLNEQMARTGEHRSPRHLPLPLVRRHLADTWRVEEPAALTAVARDRGFISLGEAEEAARRFVLLRRARGDRRPEAPAC</sequence>
<gene>
    <name evidence="2" type="ORF">ACI2L5_19860</name>
</gene>